<dbReference type="OrthoDB" id="1699231at2759"/>
<evidence type="ECO:0000259" key="9">
    <source>
        <dbReference type="Pfam" id="PF01699"/>
    </source>
</evidence>
<dbReference type="PANTHER" id="PTHR31503">
    <property type="entry name" value="VACUOLAR CALCIUM ION TRANSPORTER"/>
    <property type="match status" value="1"/>
</dbReference>
<keyword evidence="2" id="KW-0813">Transport</keyword>
<dbReference type="InterPro" id="IPR004837">
    <property type="entry name" value="NaCa_Exmemb"/>
</dbReference>
<dbReference type="AlphaFoldDB" id="A0A0H2R6F2"/>
<evidence type="ECO:0000313" key="10">
    <source>
        <dbReference type="EMBL" id="KLO07404.1"/>
    </source>
</evidence>
<feature type="transmembrane region" description="Helical" evidence="8">
    <location>
        <begin position="474"/>
        <end position="495"/>
    </location>
</feature>
<dbReference type="PANTHER" id="PTHR31503:SF20">
    <property type="entry name" value="CA(2+)_H(+) EXCHANGER, PUTATIVE (EUROFUNG)-RELATED"/>
    <property type="match status" value="1"/>
</dbReference>
<feature type="transmembrane region" description="Helical" evidence="8">
    <location>
        <begin position="337"/>
        <end position="357"/>
    </location>
</feature>
<evidence type="ECO:0000256" key="4">
    <source>
        <dbReference type="ARBA" id="ARBA00022989"/>
    </source>
</evidence>
<keyword evidence="11" id="KW-1185">Reference proteome</keyword>
<sequence>MDALENGHGHGHAHGSRHGSGHDHHGHGHPHHHHPGHAHTHSHDHYYRSDSHHAHHQHSGSQHRNSDNHATSGVTGATVVASGLAGTGSSQQNLASGTLSRDPSKTPEFDNEKLRPPSRASVGSHRTHTTVSSRFSFRSWYRTAPKLWARFRGKNRDIPSIFESARNTATCSILNVLLIFIPFAWASHFHWKNDNLTFALCFLGIIPLENLFDFGGEQMGYYVGRELGELVIITMNNTVEATLAIILLKKCELRILQATIVGVVLLHLLLLPGTAFLTGGARIWEQNLHPHPTQLNASLLTIGILTVLIPTSFFAALDNGTSAESLVSDHTRSMFLQMSHGLAVILLLVYITSRIFLHNPPGEGNALQPAPGAPLEIHQEEARLLEERPKVTSGFCILLLLATIAVLAVTAEMLVESIEHVREDGGIQEEWFGLILLPIVSFSADGAVAIMYFVRAALFLEPEPPATLAKARAIDLSVQFTLFWMPFLVLLGWWIGKPLILLFDLYEVAITLGAIFLVNYVTADSKTNWAEGFILVAFYFMIALCTWFYPGQETVAEMLNCGTVAEALVEAAAGTLTE</sequence>
<feature type="transmembrane region" description="Helical" evidence="8">
    <location>
        <begin position="533"/>
        <end position="550"/>
    </location>
</feature>
<feature type="transmembrane region" description="Helical" evidence="8">
    <location>
        <begin position="391"/>
        <end position="411"/>
    </location>
</feature>
<feature type="compositionally biased region" description="Basic and acidic residues" evidence="7">
    <location>
        <begin position="102"/>
        <end position="115"/>
    </location>
</feature>
<dbReference type="STRING" id="27342.A0A0H2R6F2"/>
<keyword evidence="6 8" id="KW-0472">Membrane</keyword>
<evidence type="ECO:0000256" key="7">
    <source>
        <dbReference type="SAM" id="MobiDB-lite"/>
    </source>
</evidence>
<evidence type="ECO:0000256" key="6">
    <source>
        <dbReference type="ARBA" id="ARBA00023136"/>
    </source>
</evidence>
<accession>A0A0H2R6F2</accession>
<evidence type="ECO:0000313" key="11">
    <source>
        <dbReference type="Proteomes" id="UP000053477"/>
    </source>
</evidence>
<feature type="transmembrane region" description="Helical" evidence="8">
    <location>
        <begin position="431"/>
        <end position="454"/>
    </location>
</feature>
<keyword evidence="5" id="KW-0406">Ion transport</keyword>
<dbReference type="InterPro" id="IPR004713">
    <property type="entry name" value="CaH_exchang"/>
</dbReference>
<evidence type="ECO:0000256" key="5">
    <source>
        <dbReference type="ARBA" id="ARBA00023065"/>
    </source>
</evidence>
<dbReference type="GO" id="GO:0000329">
    <property type="term" value="C:fungal-type vacuole membrane"/>
    <property type="evidence" value="ECO:0007669"/>
    <property type="project" value="TreeGrafter"/>
</dbReference>
<feature type="domain" description="Sodium/calcium exchanger membrane region" evidence="9">
    <location>
        <begin position="397"/>
        <end position="546"/>
    </location>
</feature>
<protein>
    <recommendedName>
        <fullName evidence="9">Sodium/calcium exchanger membrane region domain-containing protein</fullName>
    </recommendedName>
</protein>
<feature type="region of interest" description="Disordered" evidence="7">
    <location>
        <begin position="1"/>
        <end position="127"/>
    </location>
</feature>
<keyword evidence="3 8" id="KW-0812">Transmembrane</keyword>
<dbReference type="Proteomes" id="UP000053477">
    <property type="component" value="Unassembled WGS sequence"/>
</dbReference>
<feature type="compositionally biased region" description="Basic residues" evidence="7">
    <location>
        <begin position="9"/>
        <end position="40"/>
    </location>
</feature>
<dbReference type="Pfam" id="PF01699">
    <property type="entry name" value="Na_Ca_ex"/>
    <property type="match status" value="1"/>
</dbReference>
<organism evidence="10 11">
    <name type="scientific">Schizopora paradoxa</name>
    <dbReference type="NCBI Taxonomy" id="27342"/>
    <lineage>
        <taxon>Eukaryota</taxon>
        <taxon>Fungi</taxon>
        <taxon>Dikarya</taxon>
        <taxon>Basidiomycota</taxon>
        <taxon>Agaricomycotina</taxon>
        <taxon>Agaricomycetes</taxon>
        <taxon>Hymenochaetales</taxon>
        <taxon>Schizoporaceae</taxon>
        <taxon>Schizopora</taxon>
    </lineage>
</organism>
<evidence type="ECO:0000256" key="2">
    <source>
        <dbReference type="ARBA" id="ARBA00022448"/>
    </source>
</evidence>
<evidence type="ECO:0000256" key="1">
    <source>
        <dbReference type="ARBA" id="ARBA00004127"/>
    </source>
</evidence>
<dbReference type="EMBL" id="KQ086141">
    <property type="protein sequence ID" value="KLO07404.1"/>
    <property type="molecule type" value="Genomic_DNA"/>
</dbReference>
<evidence type="ECO:0000256" key="8">
    <source>
        <dbReference type="SAM" id="Phobius"/>
    </source>
</evidence>
<dbReference type="GO" id="GO:0012505">
    <property type="term" value="C:endomembrane system"/>
    <property type="evidence" value="ECO:0007669"/>
    <property type="project" value="UniProtKB-SubCell"/>
</dbReference>
<reference evidence="10 11" key="1">
    <citation type="submission" date="2015-04" db="EMBL/GenBank/DDBJ databases">
        <title>Complete genome sequence of Schizopora paradoxa KUC8140, a cosmopolitan wood degrader in East Asia.</title>
        <authorList>
            <consortium name="DOE Joint Genome Institute"/>
            <person name="Min B."/>
            <person name="Park H."/>
            <person name="Jang Y."/>
            <person name="Kim J.-J."/>
            <person name="Kim K.H."/>
            <person name="Pangilinan J."/>
            <person name="Lipzen A."/>
            <person name="Riley R."/>
            <person name="Grigoriev I.V."/>
            <person name="Spatafora J.W."/>
            <person name="Choi I.-G."/>
        </authorList>
    </citation>
    <scope>NUCLEOTIDE SEQUENCE [LARGE SCALE GENOMIC DNA]</scope>
    <source>
        <strain evidence="10 11">KUC8140</strain>
    </source>
</reference>
<keyword evidence="4 8" id="KW-1133">Transmembrane helix</keyword>
<feature type="compositionally biased region" description="Polar residues" evidence="7">
    <location>
        <begin position="87"/>
        <end position="101"/>
    </location>
</feature>
<dbReference type="GO" id="GO:0015369">
    <property type="term" value="F:calcium:proton antiporter activity"/>
    <property type="evidence" value="ECO:0007669"/>
    <property type="project" value="TreeGrafter"/>
</dbReference>
<feature type="transmembrane region" description="Helical" evidence="8">
    <location>
        <begin position="254"/>
        <end position="277"/>
    </location>
</feature>
<dbReference type="InParanoid" id="A0A0H2R6F2"/>
<evidence type="ECO:0000256" key="3">
    <source>
        <dbReference type="ARBA" id="ARBA00022692"/>
    </source>
</evidence>
<gene>
    <name evidence="10" type="ORF">SCHPADRAFT_836791</name>
</gene>
<feature type="transmembrane region" description="Helical" evidence="8">
    <location>
        <begin position="297"/>
        <end position="317"/>
    </location>
</feature>
<proteinExistence type="predicted"/>
<name>A0A0H2R6F2_9AGAM</name>
<feature type="transmembrane region" description="Helical" evidence="8">
    <location>
        <begin position="501"/>
        <end position="521"/>
    </location>
</feature>
<comment type="subcellular location">
    <subcellularLocation>
        <location evidence="1">Endomembrane system</location>
        <topology evidence="1">Multi-pass membrane protein</topology>
    </subcellularLocation>
</comment>
<dbReference type="GO" id="GO:0006874">
    <property type="term" value="P:intracellular calcium ion homeostasis"/>
    <property type="evidence" value="ECO:0007669"/>
    <property type="project" value="TreeGrafter"/>
</dbReference>
<feature type="compositionally biased region" description="Basic and acidic residues" evidence="7">
    <location>
        <begin position="41"/>
        <end position="52"/>
    </location>
</feature>